<dbReference type="EMBL" id="JADFTS010000004">
    <property type="protein sequence ID" value="KAF9609532.1"/>
    <property type="molecule type" value="Genomic_DNA"/>
</dbReference>
<name>A0A835LYC5_9MAGN</name>
<dbReference type="AlphaFoldDB" id="A0A835LYC5"/>
<evidence type="ECO:0000313" key="2">
    <source>
        <dbReference type="Proteomes" id="UP000631114"/>
    </source>
</evidence>
<dbReference type="Proteomes" id="UP000631114">
    <property type="component" value="Unassembled WGS sequence"/>
</dbReference>
<organism evidence="1 2">
    <name type="scientific">Coptis chinensis</name>
    <dbReference type="NCBI Taxonomy" id="261450"/>
    <lineage>
        <taxon>Eukaryota</taxon>
        <taxon>Viridiplantae</taxon>
        <taxon>Streptophyta</taxon>
        <taxon>Embryophyta</taxon>
        <taxon>Tracheophyta</taxon>
        <taxon>Spermatophyta</taxon>
        <taxon>Magnoliopsida</taxon>
        <taxon>Ranunculales</taxon>
        <taxon>Ranunculaceae</taxon>
        <taxon>Coptidoideae</taxon>
        <taxon>Coptis</taxon>
    </lineage>
</organism>
<gene>
    <name evidence="1" type="ORF">IFM89_016893</name>
</gene>
<proteinExistence type="predicted"/>
<comment type="caution">
    <text evidence="1">The sequence shown here is derived from an EMBL/GenBank/DDBJ whole genome shotgun (WGS) entry which is preliminary data.</text>
</comment>
<accession>A0A835LYC5</accession>
<protein>
    <submittedName>
        <fullName evidence="1">Uncharacterized protein</fullName>
    </submittedName>
</protein>
<evidence type="ECO:0000313" key="1">
    <source>
        <dbReference type="EMBL" id="KAF9609532.1"/>
    </source>
</evidence>
<reference evidence="1 2" key="1">
    <citation type="submission" date="2020-10" db="EMBL/GenBank/DDBJ databases">
        <title>The Coptis chinensis genome and diversification of protoberbering-type alkaloids.</title>
        <authorList>
            <person name="Wang B."/>
            <person name="Shu S."/>
            <person name="Song C."/>
            <person name="Liu Y."/>
        </authorList>
    </citation>
    <scope>NUCLEOTIDE SEQUENCE [LARGE SCALE GENOMIC DNA]</scope>
    <source>
        <strain evidence="1">HL-2020</strain>
        <tissue evidence="1">Leaf</tissue>
    </source>
</reference>
<sequence length="105" mass="11715">MVNDAKNPKDGPISTLPSGEVQSTGIIACSTMYRFTVSLLVLVFRHLLSIINKWASHEVPLPGALSCVRKDTSQSFFGVLLFGKLKILEHDSLHFLTMWRFLPAQ</sequence>
<keyword evidence="2" id="KW-1185">Reference proteome</keyword>